<sequence>MPTELLPAPPSPTAGPRHLTRRDDRRVVARKSLVVPRRSGGPVVVGLVHLLCLGLIVLGARVEFLRNSIRLDEAQSLWQTNHSYGELLRIIAEDVHVPLYHVLLRTWRLTLGPDVQTARLLSLVFLLAAVPVFYLVARKVLSRPWALFALVVFSCSPFLQWYGNEARMYSMLVLVTLVSQYFFLTVATTGRTAAWVGYAATAAVGVYVHYFFVFVLVAQGLYVLLLWRRLPRASVVRMAGVALLVGAAYLPWFLWFRANGSASETRPSLPEPSSIDYSNVYSQFLFGFQSDTVNSVLLSSWPLLVLAALASVRVGARLDRSTAYLLAAAFVPVLMAFVVSHLVTPFFLSRYMIAALPALLLLLVRFVSSLTRPVARGLAAALLGVTVLSTVVQAASPETPVDEDYRTAAQLVEDGATPRDLVVLSSPFTVYPFEYYYDGAARVTTLPVWDRQGPAPAFDSAQLPADVDSFAQGHQYVYLLLSYDQGYEDEVYQYFDRHLERAASHRLSPGMQLLVYRVGYSEAPPAGELVVPAD</sequence>
<accession>A0A7K3W208</accession>
<feature type="transmembrane region" description="Helical" evidence="8">
    <location>
        <begin position="143"/>
        <end position="162"/>
    </location>
</feature>
<reference evidence="10 11" key="1">
    <citation type="submission" date="2020-02" db="EMBL/GenBank/DDBJ databases">
        <title>Geodermatophilus sabuli CPCC 205279 I12A-02694.</title>
        <authorList>
            <person name="Jiang Z."/>
        </authorList>
    </citation>
    <scope>NUCLEOTIDE SEQUENCE [LARGE SCALE GENOMIC DNA]</scope>
    <source>
        <strain evidence="10 11">I12A-02694</strain>
    </source>
</reference>
<keyword evidence="2" id="KW-1003">Cell membrane</keyword>
<evidence type="ECO:0000256" key="3">
    <source>
        <dbReference type="ARBA" id="ARBA00022676"/>
    </source>
</evidence>
<feature type="transmembrane region" description="Helical" evidence="8">
    <location>
        <begin position="169"/>
        <end position="187"/>
    </location>
</feature>
<dbReference type="Proteomes" id="UP000470246">
    <property type="component" value="Unassembled WGS sequence"/>
</dbReference>
<dbReference type="Pfam" id="PF13231">
    <property type="entry name" value="PMT_2"/>
    <property type="match status" value="1"/>
</dbReference>
<organism evidence="10 11">
    <name type="scientific">Geodermatophilus sabuli</name>
    <dbReference type="NCBI Taxonomy" id="1564158"/>
    <lineage>
        <taxon>Bacteria</taxon>
        <taxon>Bacillati</taxon>
        <taxon>Actinomycetota</taxon>
        <taxon>Actinomycetes</taxon>
        <taxon>Geodermatophilales</taxon>
        <taxon>Geodermatophilaceae</taxon>
        <taxon>Geodermatophilus</taxon>
    </lineage>
</organism>
<feature type="transmembrane region" description="Helical" evidence="8">
    <location>
        <begin position="348"/>
        <end position="367"/>
    </location>
</feature>
<proteinExistence type="predicted"/>
<evidence type="ECO:0000313" key="10">
    <source>
        <dbReference type="EMBL" id="NEK58929.1"/>
    </source>
</evidence>
<dbReference type="InterPro" id="IPR050297">
    <property type="entry name" value="LipidA_mod_glycosyltrf_83"/>
</dbReference>
<gene>
    <name evidence="10" type="ORF">GCU56_13745</name>
</gene>
<feature type="transmembrane region" description="Helical" evidence="8">
    <location>
        <begin position="296"/>
        <end position="316"/>
    </location>
</feature>
<dbReference type="PANTHER" id="PTHR33908">
    <property type="entry name" value="MANNOSYLTRANSFERASE YKCB-RELATED"/>
    <property type="match status" value="1"/>
</dbReference>
<evidence type="ECO:0000313" key="11">
    <source>
        <dbReference type="Proteomes" id="UP000470246"/>
    </source>
</evidence>
<comment type="caution">
    <text evidence="10">The sequence shown here is derived from an EMBL/GenBank/DDBJ whole genome shotgun (WGS) entry which is preliminary data.</text>
</comment>
<dbReference type="PANTHER" id="PTHR33908:SF11">
    <property type="entry name" value="MEMBRANE PROTEIN"/>
    <property type="match status" value="1"/>
</dbReference>
<dbReference type="AlphaFoldDB" id="A0A7K3W208"/>
<evidence type="ECO:0000256" key="2">
    <source>
        <dbReference type="ARBA" id="ARBA00022475"/>
    </source>
</evidence>
<dbReference type="RefSeq" id="WP_163482309.1">
    <property type="nucleotide sequence ID" value="NZ_JAAGWF010000014.1"/>
</dbReference>
<comment type="subcellular location">
    <subcellularLocation>
        <location evidence="1">Cell membrane</location>
        <topology evidence="1">Multi-pass membrane protein</topology>
    </subcellularLocation>
</comment>
<protein>
    <recommendedName>
        <fullName evidence="9">Glycosyltransferase RgtA/B/C/D-like domain-containing protein</fullName>
    </recommendedName>
</protein>
<dbReference type="GO" id="GO:0005886">
    <property type="term" value="C:plasma membrane"/>
    <property type="evidence" value="ECO:0007669"/>
    <property type="project" value="UniProtKB-SubCell"/>
</dbReference>
<evidence type="ECO:0000256" key="6">
    <source>
        <dbReference type="ARBA" id="ARBA00022989"/>
    </source>
</evidence>
<evidence type="ECO:0000256" key="7">
    <source>
        <dbReference type="ARBA" id="ARBA00023136"/>
    </source>
</evidence>
<evidence type="ECO:0000256" key="4">
    <source>
        <dbReference type="ARBA" id="ARBA00022679"/>
    </source>
</evidence>
<keyword evidence="5 8" id="KW-0812">Transmembrane</keyword>
<name>A0A7K3W208_9ACTN</name>
<feature type="transmembrane region" description="Helical" evidence="8">
    <location>
        <begin position="207"/>
        <end position="227"/>
    </location>
</feature>
<feature type="transmembrane region" description="Helical" evidence="8">
    <location>
        <begin position="323"/>
        <end position="342"/>
    </location>
</feature>
<evidence type="ECO:0000256" key="8">
    <source>
        <dbReference type="SAM" id="Phobius"/>
    </source>
</evidence>
<dbReference type="GO" id="GO:0009103">
    <property type="term" value="P:lipopolysaccharide biosynthetic process"/>
    <property type="evidence" value="ECO:0007669"/>
    <property type="project" value="UniProtKB-ARBA"/>
</dbReference>
<feature type="domain" description="Glycosyltransferase RgtA/B/C/D-like" evidence="9">
    <location>
        <begin position="111"/>
        <end position="252"/>
    </location>
</feature>
<keyword evidence="11" id="KW-1185">Reference proteome</keyword>
<evidence type="ECO:0000256" key="5">
    <source>
        <dbReference type="ARBA" id="ARBA00022692"/>
    </source>
</evidence>
<keyword evidence="3" id="KW-0328">Glycosyltransferase</keyword>
<dbReference type="EMBL" id="JAAGWF010000014">
    <property type="protein sequence ID" value="NEK58929.1"/>
    <property type="molecule type" value="Genomic_DNA"/>
</dbReference>
<keyword evidence="6 8" id="KW-1133">Transmembrane helix</keyword>
<feature type="transmembrane region" description="Helical" evidence="8">
    <location>
        <begin position="374"/>
        <end position="395"/>
    </location>
</feature>
<dbReference type="InterPro" id="IPR038731">
    <property type="entry name" value="RgtA/B/C-like"/>
</dbReference>
<feature type="transmembrane region" description="Helical" evidence="8">
    <location>
        <begin position="239"/>
        <end position="258"/>
    </location>
</feature>
<evidence type="ECO:0000256" key="1">
    <source>
        <dbReference type="ARBA" id="ARBA00004651"/>
    </source>
</evidence>
<dbReference type="GO" id="GO:0016763">
    <property type="term" value="F:pentosyltransferase activity"/>
    <property type="evidence" value="ECO:0007669"/>
    <property type="project" value="TreeGrafter"/>
</dbReference>
<keyword evidence="4" id="KW-0808">Transferase</keyword>
<evidence type="ECO:0000259" key="9">
    <source>
        <dbReference type="Pfam" id="PF13231"/>
    </source>
</evidence>
<feature type="transmembrane region" description="Helical" evidence="8">
    <location>
        <begin position="118"/>
        <end position="137"/>
    </location>
</feature>
<keyword evidence="7 8" id="KW-0472">Membrane</keyword>
<feature type="transmembrane region" description="Helical" evidence="8">
    <location>
        <begin position="40"/>
        <end position="60"/>
    </location>
</feature>